<dbReference type="RefSeq" id="WP_101356573.1">
    <property type="nucleotide sequence ID" value="NZ_PIQO01000032.1"/>
</dbReference>
<proteinExistence type="predicted"/>
<evidence type="ECO:0000313" key="2">
    <source>
        <dbReference type="Proteomes" id="UP000233440"/>
    </source>
</evidence>
<reference evidence="1 2" key="1">
    <citation type="submission" date="2017-11" db="EMBL/GenBank/DDBJ databases">
        <title>Bacillus camelliae sp. nov., isolated from pu'er tea.</title>
        <authorList>
            <person name="Niu L."/>
        </authorList>
    </citation>
    <scope>NUCLEOTIDE SEQUENCE [LARGE SCALE GENOMIC DNA]</scope>
    <source>
        <strain evidence="1 2">7578-1</strain>
    </source>
</reference>
<name>A0A2N3LDC0_9BACI</name>
<evidence type="ECO:0000313" key="1">
    <source>
        <dbReference type="EMBL" id="PKR82652.1"/>
    </source>
</evidence>
<dbReference type="Proteomes" id="UP000233440">
    <property type="component" value="Unassembled WGS sequence"/>
</dbReference>
<sequence>MTQITFLASSKPFLIPDEIAEYNWRTVFEHEEDAIYFSVQDVDDYWKDKVNGLFSMPYVYEAQGVGNKLFLTYIGKYMEVGDVLEVFQVPNQHAFEEYKQRMEERPEPIEINVGSYTYRTIYGLYQLNLKKWLEELSHRNYFTHFGVTTFVNY</sequence>
<accession>A0A2N3LDC0</accession>
<dbReference type="AlphaFoldDB" id="A0A2N3LDC0"/>
<gene>
    <name evidence="1" type="ORF">CWO92_23210</name>
</gene>
<dbReference type="OrthoDB" id="2355691at2"/>
<protein>
    <submittedName>
        <fullName evidence="1">Uncharacterized protein</fullName>
    </submittedName>
</protein>
<comment type="caution">
    <text evidence="1">The sequence shown here is derived from an EMBL/GenBank/DDBJ whole genome shotgun (WGS) entry which is preliminary data.</text>
</comment>
<organism evidence="1 2">
    <name type="scientific">Heyndrickxia camelliae</name>
    <dbReference type="NCBI Taxonomy" id="1707093"/>
    <lineage>
        <taxon>Bacteria</taxon>
        <taxon>Bacillati</taxon>
        <taxon>Bacillota</taxon>
        <taxon>Bacilli</taxon>
        <taxon>Bacillales</taxon>
        <taxon>Bacillaceae</taxon>
        <taxon>Heyndrickxia</taxon>
    </lineage>
</organism>
<keyword evidence="2" id="KW-1185">Reference proteome</keyword>
<dbReference type="EMBL" id="PIQO01000032">
    <property type="protein sequence ID" value="PKR82652.1"/>
    <property type="molecule type" value="Genomic_DNA"/>
</dbReference>